<keyword evidence="1" id="KW-0812">Transmembrane</keyword>
<sequence>MHLPHDLHLGCYKEEQQHLCFPRFSTPDGPLSFPLPLSLVESPSQFAEAHFLPPLPFLSLSLFPRRTLPPSRSLYFILFFFRFVSFFFSFVFLSQLSIHSAGIVYRLSEEISRELEFWSRYFYWSCCWIFLRHLFPTQRYPAILQFGKLPSRVSVAASISVVVPIFQSGNCLFCWFNI</sequence>
<proteinExistence type="predicted"/>
<keyword evidence="1" id="KW-0472">Membrane</keyword>
<keyword evidence="1" id="KW-1133">Transmembrane helix</keyword>
<comment type="caution">
    <text evidence="2">The sequence shown here is derived from an EMBL/GenBank/DDBJ whole genome shotgun (WGS) entry which is preliminary data.</text>
</comment>
<gene>
    <name evidence="2" type="ORF">I3842_16G066800</name>
</gene>
<dbReference type="EMBL" id="CM031840">
    <property type="protein sequence ID" value="KAG6672601.1"/>
    <property type="molecule type" value="Genomic_DNA"/>
</dbReference>
<name>A0A922A591_CARIL</name>
<dbReference type="AlphaFoldDB" id="A0A922A591"/>
<organism evidence="2 3">
    <name type="scientific">Carya illinoinensis</name>
    <name type="common">Pecan</name>
    <dbReference type="NCBI Taxonomy" id="32201"/>
    <lineage>
        <taxon>Eukaryota</taxon>
        <taxon>Viridiplantae</taxon>
        <taxon>Streptophyta</taxon>
        <taxon>Embryophyta</taxon>
        <taxon>Tracheophyta</taxon>
        <taxon>Spermatophyta</taxon>
        <taxon>Magnoliopsida</taxon>
        <taxon>eudicotyledons</taxon>
        <taxon>Gunneridae</taxon>
        <taxon>Pentapetalae</taxon>
        <taxon>rosids</taxon>
        <taxon>fabids</taxon>
        <taxon>Fagales</taxon>
        <taxon>Juglandaceae</taxon>
        <taxon>Carya</taxon>
    </lineage>
</organism>
<evidence type="ECO:0000313" key="3">
    <source>
        <dbReference type="Proteomes" id="UP000811246"/>
    </source>
</evidence>
<feature type="transmembrane region" description="Helical" evidence="1">
    <location>
        <begin position="74"/>
        <end position="96"/>
    </location>
</feature>
<dbReference type="Proteomes" id="UP000811246">
    <property type="component" value="Chromosome 16"/>
</dbReference>
<evidence type="ECO:0000313" key="2">
    <source>
        <dbReference type="EMBL" id="KAG6672601.1"/>
    </source>
</evidence>
<accession>A0A922A591</accession>
<evidence type="ECO:0000256" key="1">
    <source>
        <dbReference type="SAM" id="Phobius"/>
    </source>
</evidence>
<reference evidence="2" key="1">
    <citation type="submission" date="2021-01" db="EMBL/GenBank/DDBJ databases">
        <authorList>
            <person name="Lovell J.T."/>
            <person name="Bentley N."/>
            <person name="Bhattarai G."/>
            <person name="Jenkins J.W."/>
            <person name="Sreedasyam A."/>
            <person name="Alarcon Y."/>
            <person name="Bock C."/>
            <person name="Boston L."/>
            <person name="Carlson J."/>
            <person name="Cervantes K."/>
            <person name="Clermont K."/>
            <person name="Krom N."/>
            <person name="Kubenka K."/>
            <person name="Mamidi S."/>
            <person name="Mattison C."/>
            <person name="Monteros M."/>
            <person name="Pisani C."/>
            <person name="Plott C."/>
            <person name="Rajasekar S."/>
            <person name="Rhein H.S."/>
            <person name="Rohla C."/>
            <person name="Song M."/>
            <person name="Hilaire R.S."/>
            <person name="Shu S."/>
            <person name="Wells L."/>
            <person name="Wang X."/>
            <person name="Webber J."/>
            <person name="Heerema R.J."/>
            <person name="Klein P."/>
            <person name="Conner P."/>
            <person name="Grauke L."/>
            <person name="Grimwood J."/>
            <person name="Schmutz J."/>
            <person name="Randall J.J."/>
        </authorList>
    </citation>
    <scope>NUCLEOTIDE SEQUENCE</scope>
    <source>
        <tissue evidence="2">Leaf</tissue>
    </source>
</reference>
<evidence type="ECO:0008006" key="4">
    <source>
        <dbReference type="Google" id="ProtNLM"/>
    </source>
</evidence>
<protein>
    <recommendedName>
        <fullName evidence="4">Transmembrane protein</fullName>
    </recommendedName>
</protein>